<name>A0ABP5RKD2_9ACTN</name>
<dbReference type="EMBL" id="BAAATR010000031">
    <property type="protein sequence ID" value="GAA2264632.1"/>
    <property type="molecule type" value="Genomic_DNA"/>
</dbReference>
<evidence type="ECO:0000313" key="1">
    <source>
        <dbReference type="EMBL" id="GAA2264632.1"/>
    </source>
</evidence>
<gene>
    <name evidence="1" type="ORF">GCM10010430_56620</name>
</gene>
<reference evidence="2" key="1">
    <citation type="journal article" date="2019" name="Int. J. Syst. Evol. Microbiol.">
        <title>The Global Catalogue of Microorganisms (GCM) 10K type strain sequencing project: providing services to taxonomists for standard genome sequencing and annotation.</title>
        <authorList>
            <consortium name="The Broad Institute Genomics Platform"/>
            <consortium name="The Broad Institute Genome Sequencing Center for Infectious Disease"/>
            <person name="Wu L."/>
            <person name="Ma J."/>
        </authorList>
    </citation>
    <scope>NUCLEOTIDE SEQUENCE [LARGE SCALE GENOMIC DNA]</scope>
    <source>
        <strain evidence="2">JCM 7356</strain>
    </source>
</reference>
<dbReference type="RefSeq" id="WP_344639338.1">
    <property type="nucleotide sequence ID" value="NZ_BAAATR010000031.1"/>
</dbReference>
<sequence length="79" mass="9033">MPEYTWLLYVTDQHGRRTGQDGLPVPYPFHSDDSAQDVADNLCGYFAKSLRDSSPKKIEVEVWEGRQAVETPHARADWP</sequence>
<proteinExistence type="predicted"/>
<accession>A0ABP5RKD2</accession>
<organism evidence="1 2">
    <name type="scientific">Kitasatospora cystarginea</name>
    <dbReference type="NCBI Taxonomy" id="58350"/>
    <lineage>
        <taxon>Bacteria</taxon>
        <taxon>Bacillati</taxon>
        <taxon>Actinomycetota</taxon>
        <taxon>Actinomycetes</taxon>
        <taxon>Kitasatosporales</taxon>
        <taxon>Streptomycetaceae</taxon>
        <taxon>Kitasatospora</taxon>
    </lineage>
</organism>
<protein>
    <submittedName>
        <fullName evidence="1">Uncharacterized protein</fullName>
    </submittedName>
</protein>
<keyword evidence="2" id="KW-1185">Reference proteome</keyword>
<dbReference type="Proteomes" id="UP001500305">
    <property type="component" value="Unassembled WGS sequence"/>
</dbReference>
<comment type="caution">
    <text evidence="1">The sequence shown here is derived from an EMBL/GenBank/DDBJ whole genome shotgun (WGS) entry which is preliminary data.</text>
</comment>
<evidence type="ECO:0000313" key="2">
    <source>
        <dbReference type="Proteomes" id="UP001500305"/>
    </source>
</evidence>